<evidence type="ECO:0000313" key="1">
    <source>
        <dbReference type="EMBL" id="HCO24456.1"/>
    </source>
</evidence>
<accession>A0A3D3R795</accession>
<feature type="non-terminal residue" evidence="1">
    <location>
        <position position="122"/>
    </location>
</feature>
<comment type="caution">
    <text evidence="1">The sequence shown here is derived from an EMBL/GenBank/DDBJ whole genome shotgun (WGS) entry which is preliminary data.</text>
</comment>
<dbReference type="AlphaFoldDB" id="A0A3D3R795"/>
<organism evidence="1 2">
    <name type="scientific">Gimesia maris</name>
    <dbReference type="NCBI Taxonomy" id="122"/>
    <lineage>
        <taxon>Bacteria</taxon>
        <taxon>Pseudomonadati</taxon>
        <taxon>Planctomycetota</taxon>
        <taxon>Planctomycetia</taxon>
        <taxon>Planctomycetales</taxon>
        <taxon>Planctomycetaceae</taxon>
        <taxon>Gimesia</taxon>
    </lineage>
</organism>
<proteinExistence type="predicted"/>
<reference evidence="1 2" key="1">
    <citation type="journal article" date="2018" name="Nat. Biotechnol.">
        <title>A standardized bacterial taxonomy based on genome phylogeny substantially revises the tree of life.</title>
        <authorList>
            <person name="Parks D.H."/>
            <person name="Chuvochina M."/>
            <person name="Waite D.W."/>
            <person name="Rinke C."/>
            <person name="Skarshewski A."/>
            <person name="Chaumeil P.A."/>
            <person name="Hugenholtz P."/>
        </authorList>
    </citation>
    <scope>NUCLEOTIDE SEQUENCE [LARGE SCALE GENOMIC DNA]</scope>
    <source>
        <strain evidence="1">UBA9375</strain>
    </source>
</reference>
<dbReference type="EMBL" id="DQAY01000094">
    <property type="protein sequence ID" value="HCO24456.1"/>
    <property type="molecule type" value="Genomic_DNA"/>
</dbReference>
<gene>
    <name evidence="1" type="ORF">DIT97_16005</name>
</gene>
<protein>
    <submittedName>
        <fullName evidence="1">Uncharacterized protein</fullName>
    </submittedName>
</protein>
<evidence type="ECO:0000313" key="2">
    <source>
        <dbReference type="Proteomes" id="UP000263642"/>
    </source>
</evidence>
<sequence length="122" mass="14882">MTETAAAVFKRCRYKQIGTFQHWVKPLRSEYKLKNKISNRFVRKGAAVHFDLALRLYSLESRTFMSHRLKANYDAQIDERFHRLFKEHSDNIIMVERTREFLEWRFDHEPSARFQIMTLENR</sequence>
<name>A0A3D3R795_9PLAN</name>
<dbReference type="Proteomes" id="UP000263642">
    <property type="component" value="Unassembled WGS sequence"/>
</dbReference>